<comment type="caution">
    <text evidence="2">The sequence shown here is derived from an EMBL/GenBank/DDBJ whole genome shotgun (WGS) entry which is preliminary data.</text>
</comment>
<name>A0A847UD27_9EURY</name>
<dbReference type="PROSITE" id="PS51910">
    <property type="entry name" value="GH18_2"/>
    <property type="match status" value="1"/>
</dbReference>
<dbReference type="GO" id="GO:0008061">
    <property type="term" value="F:chitin binding"/>
    <property type="evidence" value="ECO:0007669"/>
    <property type="project" value="InterPro"/>
</dbReference>
<dbReference type="Proteomes" id="UP000608662">
    <property type="component" value="Unassembled WGS sequence"/>
</dbReference>
<dbReference type="InterPro" id="IPR011583">
    <property type="entry name" value="Chitinase_II/V-like_cat"/>
</dbReference>
<dbReference type="AlphaFoldDB" id="A0A847UD27"/>
<dbReference type="Pfam" id="PF00704">
    <property type="entry name" value="Glyco_hydro_18"/>
    <property type="match status" value="1"/>
</dbReference>
<dbReference type="PANTHER" id="PTHR11177">
    <property type="entry name" value="CHITINASE"/>
    <property type="match status" value="1"/>
</dbReference>
<dbReference type="InterPro" id="IPR029070">
    <property type="entry name" value="Chitinase_insertion_sf"/>
</dbReference>
<dbReference type="InterPro" id="IPR050314">
    <property type="entry name" value="Glycosyl_Hydrlase_18"/>
</dbReference>
<dbReference type="SUPFAM" id="SSF54556">
    <property type="entry name" value="Chitinase insertion domain"/>
    <property type="match status" value="1"/>
</dbReference>
<evidence type="ECO:0000313" key="2">
    <source>
        <dbReference type="EMBL" id="NLV10127.1"/>
    </source>
</evidence>
<dbReference type="RefSeq" id="WP_170093868.1">
    <property type="nucleotide sequence ID" value="NZ_WOYG01000001.1"/>
</dbReference>
<sequence length="327" mass="36841">MSETAQSPESLASDDVVGAYVADRCLPDVDIPASKLTHVYYAFADVADGVIDDDAEHIDELVALREDNPDLQVIVSVGGWGRCEEFPDIAATAESRDRFADSAIEFVREHDLDGIDYDWEFPDEDEADDFTAILEHLRERLDEAGREDGREYLLTSALSNLPSHLVGVDLPAVAERLDLVNAMTYDMLLNERSHHTNLYTSSLNPRFSVADTVETYVEAGVPREKIVVGSGFYCRGTERMGYEEMQAEFGDDDSYTRKWDEDAKAPYLEAEGEFMSYDDPESIGHKVEYLREESLRGIMCWQYGHDAKHDELLDAMYGRMVETADEA</sequence>
<dbReference type="EMBL" id="WOYG01000001">
    <property type="protein sequence ID" value="NLV10127.1"/>
    <property type="molecule type" value="Genomic_DNA"/>
</dbReference>
<dbReference type="SMART" id="SM00636">
    <property type="entry name" value="Glyco_18"/>
    <property type="match status" value="1"/>
</dbReference>
<evidence type="ECO:0000259" key="1">
    <source>
        <dbReference type="PROSITE" id="PS51910"/>
    </source>
</evidence>
<feature type="domain" description="GH18" evidence="1">
    <location>
        <begin position="15"/>
        <end position="323"/>
    </location>
</feature>
<gene>
    <name evidence="2" type="ORF">GOC74_09320</name>
</gene>
<reference evidence="2" key="1">
    <citation type="submission" date="2019-12" db="EMBL/GenBank/DDBJ databases">
        <title>Whole-genome sequence of Halomicrobium mukohataei pws1.</title>
        <authorList>
            <person name="Verma D.K."/>
            <person name="Gopal K."/>
            <person name="Prasad E.S."/>
        </authorList>
    </citation>
    <scope>NUCLEOTIDE SEQUENCE</scope>
    <source>
        <strain evidence="2">Pws1</strain>
    </source>
</reference>
<dbReference type="Gene3D" id="3.20.20.80">
    <property type="entry name" value="Glycosidases"/>
    <property type="match status" value="1"/>
</dbReference>
<protein>
    <recommendedName>
        <fullName evidence="1">GH18 domain-containing protein</fullName>
    </recommendedName>
</protein>
<dbReference type="OrthoDB" id="8638at2157"/>
<dbReference type="GO" id="GO:0005975">
    <property type="term" value="P:carbohydrate metabolic process"/>
    <property type="evidence" value="ECO:0007669"/>
    <property type="project" value="InterPro"/>
</dbReference>
<organism evidence="2 3">
    <name type="scientific">Halomicrobium mukohataei</name>
    <dbReference type="NCBI Taxonomy" id="57705"/>
    <lineage>
        <taxon>Archaea</taxon>
        <taxon>Methanobacteriati</taxon>
        <taxon>Methanobacteriota</taxon>
        <taxon>Stenosarchaea group</taxon>
        <taxon>Halobacteria</taxon>
        <taxon>Halobacteriales</taxon>
        <taxon>Haloarculaceae</taxon>
        <taxon>Halomicrobium</taxon>
    </lineage>
</organism>
<dbReference type="InterPro" id="IPR001223">
    <property type="entry name" value="Glyco_hydro18_cat"/>
</dbReference>
<dbReference type="CDD" id="cd06548">
    <property type="entry name" value="GH18_chitinase"/>
    <property type="match status" value="1"/>
</dbReference>
<dbReference type="SUPFAM" id="SSF51445">
    <property type="entry name" value="(Trans)glycosidases"/>
    <property type="match status" value="1"/>
</dbReference>
<accession>A0A847UD27</accession>
<dbReference type="PANTHER" id="PTHR11177:SF317">
    <property type="entry name" value="CHITINASE 12-RELATED"/>
    <property type="match status" value="1"/>
</dbReference>
<evidence type="ECO:0000313" key="3">
    <source>
        <dbReference type="Proteomes" id="UP000608662"/>
    </source>
</evidence>
<proteinExistence type="predicted"/>
<dbReference type="InterPro" id="IPR017853">
    <property type="entry name" value="GH"/>
</dbReference>